<reference evidence="2" key="1">
    <citation type="journal article" date="2019" name="Int. J. Syst. Evol. Microbiol.">
        <title>The Global Catalogue of Microorganisms (GCM) 10K type strain sequencing project: providing services to taxonomists for standard genome sequencing and annotation.</title>
        <authorList>
            <consortium name="The Broad Institute Genomics Platform"/>
            <consortium name="The Broad Institute Genome Sequencing Center for Infectious Disease"/>
            <person name="Wu L."/>
            <person name="Ma J."/>
        </authorList>
    </citation>
    <scope>NUCLEOTIDE SEQUENCE [LARGE SCALE GENOMIC DNA]</scope>
    <source>
        <strain evidence="2">CGMCC 1.10832</strain>
    </source>
</reference>
<keyword evidence="2" id="KW-1185">Reference proteome</keyword>
<dbReference type="Proteomes" id="UP000636010">
    <property type="component" value="Unassembled WGS sequence"/>
</dbReference>
<organism evidence="1 2">
    <name type="scientific">Marivirga lumbricoides</name>
    <dbReference type="NCBI Taxonomy" id="1046115"/>
    <lineage>
        <taxon>Bacteria</taxon>
        <taxon>Pseudomonadati</taxon>
        <taxon>Bacteroidota</taxon>
        <taxon>Cytophagia</taxon>
        <taxon>Cytophagales</taxon>
        <taxon>Marivirgaceae</taxon>
        <taxon>Marivirga</taxon>
    </lineage>
</organism>
<evidence type="ECO:0000313" key="1">
    <source>
        <dbReference type="EMBL" id="GGC33634.1"/>
    </source>
</evidence>
<comment type="caution">
    <text evidence="1">The sequence shown here is derived from an EMBL/GenBank/DDBJ whole genome shotgun (WGS) entry which is preliminary data.</text>
</comment>
<gene>
    <name evidence="1" type="ORF">GCM10011506_18840</name>
</gene>
<accession>A0ABQ1M298</accession>
<dbReference type="RefSeq" id="WP_188462679.1">
    <property type="nucleotide sequence ID" value="NZ_BAABHU010000005.1"/>
</dbReference>
<sequence length="195" mass="22329">MKNMVLQSEGFTIDNYNFPPFTVEKGEYLSLLFSDPIDFIVEKKLYKVLSGLIHNNQVKIFEKITPVIEPVLKFKISFFSGKKAFNYLKNNTEYSTERIKAILEDLKIDPATNIYSLGGSQRKLLSLEVAYNQSKNIVISTSGLDYSGIERIKERITKELKEGCLVEINYLNSKGRDYLLNDPTLVRKSVKVTLL</sequence>
<dbReference type="EMBL" id="BMEC01000005">
    <property type="protein sequence ID" value="GGC33634.1"/>
    <property type="molecule type" value="Genomic_DNA"/>
</dbReference>
<evidence type="ECO:0008006" key="3">
    <source>
        <dbReference type="Google" id="ProtNLM"/>
    </source>
</evidence>
<protein>
    <recommendedName>
        <fullName evidence="3">ABC transporter domain-containing protein</fullName>
    </recommendedName>
</protein>
<name>A0ABQ1M298_9BACT</name>
<evidence type="ECO:0000313" key="2">
    <source>
        <dbReference type="Proteomes" id="UP000636010"/>
    </source>
</evidence>
<proteinExistence type="predicted"/>